<evidence type="ECO:0000256" key="8">
    <source>
        <dbReference type="ARBA" id="ARBA00022884"/>
    </source>
</evidence>
<dbReference type="InterPro" id="IPR011545">
    <property type="entry name" value="DEAD/DEAH_box_helicase_dom"/>
</dbReference>
<dbReference type="SMART" id="SM00487">
    <property type="entry name" value="DEXDc"/>
    <property type="match status" value="1"/>
</dbReference>
<evidence type="ECO:0000256" key="4">
    <source>
        <dbReference type="ARBA" id="ARBA00022741"/>
    </source>
</evidence>
<proteinExistence type="predicted"/>
<feature type="region of interest" description="Disordered" evidence="12">
    <location>
        <begin position="1"/>
        <end position="64"/>
    </location>
</feature>
<dbReference type="PROSITE" id="PS51192">
    <property type="entry name" value="HELICASE_ATP_BIND_1"/>
    <property type="match status" value="1"/>
</dbReference>
<feature type="region of interest" description="Disordered" evidence="12">
    <location>
        <begin position="671"/>
        <end position="831"/>
    </location>
</feature>
<evidence type="ECO:0000256" key="9">
    <source>
        <dbReference type="ARBA" id="ARBA00023242"/>
    </source>
</evidence>
<dbReference type="PANTHER" id="PTHR47959">
    <property type="entry name" value="ATP-DEPENDENT RNA HELICASE RHLE-RELATED"/>
    <property type="match status" value="1"/>
</dbReference>
<keyword evidence="7" id="KW-0067">ATP-binding</keyword>
<dbReference type="STRING" id="1884261.A0A5C3QC80"/>
<dbReference type="GO" id="GO:0005829">
    <property type="term" value="C:cytosol"/>
    <property type="evidence" value="ECO:0007669"/>
    <property type="project" value="TreeGrafter"/>
</dbReference>
<feature type="region of interest" description="Disordered" evidence="12">
    <location>
        <begin position="85"/>
        <end position="198"/>
    </location>
</feature>
<reference evidence="16 17" key="1">
    <citation type="journal article" date="2019" name="Nat. Ecol. Evol.">
        <title>Megaphylogeny resolves global patterns of mushroom evolution.</title>
        <authorList>
            <person name="Varga T."/>
            <person name="Krizsan K."/>
            <person name="Foldi C."/>
            <person name="Dima B."/>
            <person name="Sanchez-Garcia M."/>
            <person name="Sanchez-Ramirez S."/>
            <person name="Szollosi G.J."/>
            <person name="Szarkandi J.G."/>
            <person name="Papp V."/>
            <person name="Albert L."/>
            <person name="Andreopoulos W."/>
            <person name="Angelini C."/>
            <person name="Antonin V."/>
            <person name="Barry K.W."/>
            <person name="Bougher N.L."/>
            <person name="Buchanan P."/>
            <person name="Buyck B."/>
            <person name="Bense V."/>
            <person name="Catcheside P."/>
            <person name="Chovatia M."/>
            <person name="Cooper J."/>
            <person name="Damon W."/>
            <person name="Desjardin D."/>
            <person name="Finy P."/>
            <person name="Geml J."/>
            <person name="Haridas S."/>
            <person name="Hughes K."/>
            <person name="Justo A."/>
            <person name="Karasinski D."/>
            <person name="Kautmanova I."/>
            <person name="Kiss B."/>
            <person name="Kocsube S."/>
            <person name="Kotiranta H."/>
            <person name="LaButti K.M."/>
            <person name="Lechner B.E."/>
            <person name="Liimatainen K."/>
            <person name="Lipzen A."/>
            <person name="Lukacs Z."/>
            <person name="Mihaltcheva S."/>
            <person name="Morgado L.N."/>
            <person name="Niskanen T."/>
            <person name="Noordeloos M.E."/>
            <person name="Ohm R.A."/>
            <person name="Ortiz-Santana B."/>
            <person name="Ovrebo C."/>
            <person name="Racz N."/>
            <person name="Riley R."/>
            <person name="Savchenko A."/>
            <person name="Shiryaev A."/>
            <person name="Soop K."/>
            <person name="Spirin V."/>
            <person name="Szebenyi C."/>
            <person name="Tomsovsky M."/>
            <person name="Tulloss R.E."/>
            <person name="Uehling J."/>
            <person name="Grigoriev I.V."/>
            <person name="Vagvolgyi C."/>
            <person name="Papp T."/>
            <person name="Martin F.M."/>
            <person name="Miettinen O."/>
            <person name="Hibbett D.S."/>
            <person name="Nagy L.G."/>
        </authorList>
    </citation>
    <scope>NUCLEOTIDE SEQUENCE [LARGE SCALE GENOMIC DNA]</scope>
    <source>
        <strain evidence="16 17">CBS 309.79</strain>
    </source>
</reference>
<dbReference type="PROSITE" id="PS51195">
    <property type="entry name" value="Q_MOTIF"/>
    <property type="match status" value="1"/>
</dbReference>
<keyword evidence="9" id="KW-0539">Nucleus</keyword>
<dbReference type="InterPro" id="IPR014014">
    <property type="entry name" value="RNA_helicase_DEAD_Q_motif"/>
</dbReference>
<dbReference type="Proteomes" id="UP000305067">
    <property type="component" value="Unassembled WGS sequence"/>
</dbReference>
<accession>A0A5C3QC80</accession>
<keyword evidence="8" id="KW-0694">RNA-binding</keyword>
<feature type="domain" description="Helicase C-terminal" evidence="14">
    <location>
        <begin position="439"/>
        <end position="610"/>
    </location>
</feature>
<dbReference type="InterPro" id="IPR014001">
    <property type="entry name" value="Helicase_ATP-bd"/>
</dbReference>
<evidence type="ECO:0000256" key="1">
    <source>
        <dbReference type="ARBA" id="ARBA00004123"/>
    </source>
</evidence>
<dbReference type="CDD" id="cd17947">
    <property type="entry name" value="DEADc_DDX27"/>
    <property type="match status" value="1"/>
</dbReference>
<keyword evidence="17" id="KW-1185">Reference proteome</keyword>
<dbReference type="EC" id="3.6.4.13" evidence="2"/>
<dbReference type="GO" id="GO:0016787">
    <property type="term" value="F:hydrolase activity"/>
    <property type="evidence" value="ECO:0007669"/>
    <property type="project" value="UniProtKB-KW"/>
</dbReference>
<feature type="domain" description="DEAD-box RNA helicase Q" evidence="15">
    <location>
        <begin position="221"/>
        <end position="249"/>
    </location>
</feature>
<dbReference type="AlphaFoldDB" id="A0A5C3QC80"/>
<keyword evidence="5 16" id="KW-0378">Hydrolase</keyword>
<evidence type="ECO:0000259" key="15">
    <source>
        <dbReference type="PROSITE" id="PS51195"/>
    </source>
</evidence>
<dbReference type="InterPro" id="IPR001650">
    <property type="entry name" value="Helicase_C-like"/>
</dbReference>
<name>A0A5C3QC80_9AGAR</name>
<feature type="compositionally biased region" description="Acidic residues" evidence="12">
    <location>
        <begin position="118"/>
        <end position="165"/>
    </location>
</feature>
<evidence type="ECO:0000313" key="16">
    <source>
        <dbReference type="EMBL" id="TFK98757.1"/>
    </source>
</evidence>
<keyword evidence="3" id="KW-0690">Ribosome biogenesis</keyword>
<evidence type="ECO:0000256" key="10">
    <source>
        <dbReference type="ARBA" id="ARBA00047984"/>
    </source>
</evidence>
<evidence type="ECO:0000256" key="7">
    <source>
        <dbReference type="ARBA" id="ARBA00022840"/>
    </source>
</evidence>
<protein>
    <recommendedName>
        <fullName evidence="2">RNA helicase</fullName>
        <ecNumber evidence="2">3.6.4.13</ecNumber>
    </recommendedName>
</protein>
<comment type="subcellular location">
    <subcellularLocation>
        <location evidence="1">Nucleus</location>
    </subcellularLocation>
</comment>
<feature type="compositionally biased region" description="Gly residues" evidence="12">
    <location>
        <begin position="807"/>
        <end position="831"/>
    </location>
</feature>
<evidence type="ECO:0000259" key="14">
    <source>
        <dbReference type="PROSITE" id="PS51194"/>
    </source>
</evidence>
<dbReference type="SMART" id="SM00490">
    <property type="entry name" value="HELICc"/>
    <property type="match status" value="1"/>
</dbReference>
<dbReference type="PROSITE" id="PS00039">
    <property type="entry name" value="DEAD_ATP_HELICASE"/>
    <property type="match status" value="1"/>
</dbReference>
<dbReference type="CDD" id="cd18787">
    <property type="entry name" value="SF2_C_DEAD"/>
    <property type="match status" value="1"/>
</dbReference>
<evidence type="ECO:0000256" key="12">
    <source>
        <dbReference type="SAM" id="MobiDB-lite"/>
    </source>
</evidence>
<dbReference type="Pfam" id="PF00271">
    <property type="entry name" value="Helicase_C"/>
    <property type="match status" value="1"/>
</dbReference>
<dbReference type="InterPro" id="IPR000629">
    <property type="entry name" value="RNA-helicase_DEAD-box_CS"/>
</dbReference>
<dbReference type="GO" id="GO:0003723">
    <property type="term" value="F:RNA binding"/>
    <property type="evidence" value="ECO:0007669"/>
    <property type="project" value="UniProtKB-KW"/>
</dbReference>
<sequence>MANDFVMTIDSDVELDSEPELPTPGPSKSNSKAKGKTAAATTKGASKPSKVNAKDAGGDTLDPEFVFDLSGDAVDYLLGEDEVIGGGIVKSGTKLEPISVDDIIARRKLSNKRKRAEEDVDVDEEEEAGDLESADEDEEDPLATSDEDSDDDDDEGFEDADSDDEGLSHAGSDEDEDEEVDSGSDSDSDVETQAQKDRKAAFFDTPASSSSSDPNAAPAHSSFLTMNLSRPLLKSISTLNFTKPTPIQAATIPVALLGKDIVGNAVTGSGKTAAFMIPMLERLLFREKGAQKAATRCLVLVPTRELAVQCFEVGMKLANHTDIRLALVVGGLSIKAQETTLRTRPDIIIATPGRLIDHVHNSPSFTLDALDILVLDEADRMLSDGFSDELTEIISSCPRSRQTMLFSATMTDDVDSLIRMSLDKPVRLFVDPKKTTAKGLVQEFVRVRKEKEGERMAMLVTLCRRTFRERVIIFLRSKKLAHQMRVVFSLCGMKSEELHGDLSQEQRLKALQAFKDGAVEYLLATDLAARGLDIKGIETVINYDMPGQLAQYMHRIGRTARAGKKGRAVTLVGEADRRMLKSVIKHSPETQVKHRIVPSEAVAKWAEKVEGLKEEVAGILEDEREEKHFRKAEMELKKGQNLIEHADEIYSRPARTWFQTGKQKEDAEAVSKQQYEAGFTPSDGKKRVKAVDADAPKRDKFSGLSRRSKRRKLAAEEDAEYNDAHSTAASIRSAKRNARPPKIGEADKRAQVAPGAMKKKAKKKAKERERAKGGKKGGSAFDKDLGGRGGGWKGVALNEGARSKKGSGTGPGKKLGGGKAKGGGAKGGKKR</sequence>
<dbReference type="EMBL" id="ML178837">
    <property type="protein sequence ID" value="TFK98757.1"/>
    <property type="molecule type" value="Genomic_DNA"/>
</dbReference>
<keyword evidence="4" id="KW-0547">Nucleotide-binding</keyword>
<dbReference type="Gene3D" id="3.40.50.300">
    <property type="entry name" value="P-loop containing nucleotide triphosphate hydrolases"/>
    <property type="match status" value="2"/>
</dbReference>
<evidence type="ECO:0000313" key="17">
    <source>
        <dbReference type="Proteomes" id="UP000305067"/>
    </source>
</evidence>
<comment type="catalytic activity">
    <reaction evidence="10">
        <text>ATP + H2O = ADP + phosphate + H(+)</text>
        <dbReference type="Rhea" id="RHEA:13065"/>
        <dbReference type="ChEBI" id="CHEBI:15377"/>
        <dbReference type="ChEBI" id="CHEBI:15378"/>
        <dbReference type="ChEBI" id="CHEBI:30616"/>
        <dbReference type="ChEBI" id="CHEBI:43474"/>
        <dbReference type="ChEBI" id="CHEBI:456216"/>
        <dbReference type="EC" id="3.6.4.13"/>
    </reaction>
</comment>
<keyword evidence="6" id="KW-0347">Helicase</keyword>
<evidence type="ECO:0000256" key="3">
    <source>
        <dbReference type="ARBA" id="ARBA00022517"/>
    </source>
</evidence>
<feature type="compositionally biased region" description="Low complexity" evidence="12">
    <location>
        <begin position="27"/>
        <end position="50"/>
    </location>
</feature>
<organism evidence="16 17">
    <name type="scientific">Pterulicium gracile</name>
    <dbReference type="NCBI Taxonomy" id="1884261"/>
    <lineage>
        <taxon>Eukaryota</taxon>
        <taxon>Fungi</taxon>
        <taxon>Dikarya</taxon>
        <taxon>Basidiomycota</taxon>
        <taxon>Agaricomycotina</taxon>
        <taxon>Agaricomycetes</taxon>
        <taxon>Agaricomycetidae</taxon>
        <taxon>Agaricales</taxon>
        <taxon>Pleurotineae</taxon>
        <taxon>Pterulaceae</taxon>
        <taxon>Pterulicium</taxon>
    </lineage>
</organism>
<evidence type="ECO:0000256" key="6">
    <source>
        <dbReference type="ARBA" id="ARBA00022806"/>
    </source>
</evidence>
<evidence type="ECO:0000256" key="5">
    <source>
        <dbReference type="ARBA" id="ARBA00022801"/>
    </source>
</evidence>
<evidence type="ECO:0000259" key="13">
    <source>
        <dbReference type="PROSITE" id="PS51192"/>
    </source>
</evidence>
<feature type="short sequence motif" description="Q motif" evidence="11">
    <location>
        <begin position="221"/>
        <end position="249"/>
    </location>
</feature>
<dbReference type="GO" id="GO:0005524">
    <property type="term" value="F:ATP binding"/>
    <property type="evidence" value="ECO:0007669"/>
    <property type="project" value="UniProtKB-KW"/>
</dbReference>
<evidence type="ECO:0000256" key="11">
    <source>
        <dbReference type="PROSITE-ProRule" id="PRU00552"/>
    </source>
</evidence>
<feature type="compositionally biased region" description="Basic and acidic residues" evidence="12">
    <location>
        <begin position="683"/>
        <end position="701"/>
    </location>
</feature>
<dbReference type="GO" id="GO:0010467">
    <property type="term" value="P:gene expression"/>
    <property type="evidence" value="ECO:0007669"/>
    <property type="project" value="UniProtKB-ARBA"/>
</dbReference>
<feature type="compositionally biased region" description="Acidic residues" evidence="12">
    <location>
        <begin position="173"/>
        <end position="190"/>
    </location>
</feature>
<evidence type="ECO:0000256" key="2">
    <source>
        <dbReference type="ARBA" id="ARBA00012552"/>
    </source>
</evidence>
<dbReference type="Pfam" id="PF00270">
    <property type="entry name" value="DEAD"/>
    <property type="match status" value="1"/>
</dbReference>
<gene>
    <name evidence="16" type="ORF">BDV98DRAFT_552228</name>
</gene>
<dbReference type="SUPFAM" id="SSF52540">
    <property type="entry name" value="P-loop containing nucleoside triphosphate hydrolases"/>
    <property type="match status" value="1"/>
</dbReference>
<dbReference type="PANTHER" id="PTHR47959:SF1">
    <property type="entry name" value="ATP-DEPENDENT RNA HELICASE DBPA"/>
    <property type="match status" value="1"/>
</dbReference>
<dbReference type="GO" id="GO:0005634">
    <property type="term" value="C:nucleus"/>
    <property type="evidence" value="ECO:0007669"/>
    <property type="project" value="UniProtKB-SubCell"/>
</dbReference>
<dbReference type="GO" id="GO:0003724">
    <property type="term" value="F:RNA helicase activity"/>
    <property type="evidence" value="ECO:0007669"/>
    <property type="project" value="UniProtKB-EC"/>
</dbReference>
<dbReference type="InterPro" id="IPR050079">
    <property type="entry name" value="DEAD_box_RNA_helicase"/>
</dbReference>
<dbReference type="PROSITE" id="PS51194">
    <property type="entry name" value="HELICASE_CTER"/>
    <property type="match status" value="1"/>
</dbReference>
<dbReference type="OrthoDB" id="10259843at2759"/>
<dbReference type="InterPro" id="IPR027417">
    <property type="entry name" value="P-loop_NTPase"/>
</dbReference>
<feature type="domain" description="Helicase ATP-binding" evidence="13">
    <location>
        <begin position="252"/>
        <end position="428"/>
    </location>
</feature>
<dbReference type="GO" id="GO:0042254">
    <property type="term" value="P:ribosome biogenesis"/>
    <property type="evidence" value="ECO:0007669"/>
    <property type="project" value="UniProtKB-KW"/>
</dbReference>